<dbReference type="PROSITE" id="PS50902">
    <property type="entry name" value="FLAVODOXIN_LIKE"/>
    <property type="match status" value="1"/>
</dbReference>
<dbReference type="SUPFAM" id="SSF52343">
    <property type="entry name" value="Ferredoxin reductase-like, C-terminal NADP-linked domain"/>
    <property type="match status" value="1"/>
</dbReference>
<dbReference type="EMBL" id="CP010537">
    <property type="protein sequence ID" value="AJG24985.1"/>
    <property type="molecule type" value="Genomic_DNA"/>
</dbReference>
<protein>
    <recommendedName>
        <fullName evidence="4">NADPH--hemoprotein reductase</fullName>
        <ecNumber evidence="4">1.6.2.4</ecNumber>
    </recommendedName>
</protein>
<evidence type="ECO:0000313" key="10">
    <source>
        <dbReference type="Proteomes" id="UP000031843"/>
    </source>
</evidence>
<dbReference type="SUPFAM" id="SSF63380">
    <property type="entry name" value="Riboflavin synthase domain-like"/>
    <property type="match status" value="1"/>
</dbReference>
<dbReference type="InterPro" id="IPR039261">
    <property type="entry name" value="FNR_nucleotide-bd"/>
</dbReference>
<dbReference type="PANTHER" id="PTHR19384:SF17">
    <property type="entry name" value="NADPH--CYTOCHROME P450 REDUCTASE"/>
    <property type="match status" value="1"/>
</dbReference>
<dbReference type="InterPro" id="IPR008254">
    <property type="entry name" value="Flavodoxin/NO_synth"/>
</dbReference>
<evidence type="ECO:0000259" key="8">
    <source>
        <dbReference type="PROSITE" id="PS51384"/>
    </source>
</evidence>
<evidence type="ECO:0000256" key="4">
    <source>
        <dbReference type="ARBA" id="ARBA00023797"/>
    </source>
</evidence>
<accession>A0A0C4YR82</accession>
<evidence type="ECO:0000256" key="1">
    <source>
        <dbReference type="ARBA" id="ARBA00022630"/>
    </source>
</evidence>
<keyword evidence="3" id="KW-0249">Electron transport</keyword>
<dbReference type="PROSITE" id="PS51384">
    <property type="entry name" value="FAD_FR"/>
    <property type="match status" value="1"/>
</dbReference>
<dbReference type="Gene3D" id="2.40.30.10">
    <property type="entry name" value="Translation factors"/>
    <property type="match status" value="1"/>
</dbReference>
<keyword evidence="6" id="KW-0812">Transmembrane</keyword>
<feature type="transmembrane region" description="Helical" evidence="6">
    <location>
        <begin position="50"/>
        <end position="70"/>
    </location>
</feature>
<dbReference type="InterPro" id="IPR001709">
    <property type="entry name" value="Flavoprot_Pyr_Nucl_cyt_Rdtase"/>
</dbReference>
<dbReference type="GO" id="GO:0003958">
    <property type="term" value="F:NADPH-hemoprotein reductase activity"/>
    <property type="evidence" value="ECO:0007669"/>
    <property type="project" value="UniProtKB-EC"/>
</dbReference>
<dbReference type="InterPro" id="IPR001433">
    <property type="entry name" value="OxRdtase_FAD/NAD-bd"/>
</dbReference>
<keyword evidence="1" id="KW-0285">Flavoprotein</keyword>
<dbReference type="Proteomes" id="UP000031843">
    <property type="component" value="Chromosome secondary"/>
</dbReference>
<dbReference type="InterPro" id="IPR029039">
    <property type="entry name" value="Flavoprotein-like_sf"/>
</dbReference>
<name>A0A0C4YR82_9BURK</name>
<dbReference type="SUPFAM" id="SSF52218">
    <property type="entry name" value="Flavoproteins"/>
    <property type="match status" value="1"/>
</dbReference>
<dbReference type="CDD" id="cd06200">
    <property type="entry name" value="SiR_like1"/>
    <property type="match status" value="1"/>
</dbReference>
<proteinExistence type="predicted"/>
<dbReference type="GO" id="GO:0005829">
    <property type="term" value="C:cytosol"/>
    <property type="evidence" value="ECO:0007669"/>
    <property type="project" value="TreeGrafter"/>
</dbReference>
<keyword evidence="6" id="KW-0472">Membrane</keyword>
<reference evidence="9 10" key="1">
    <citation type="journal article" date="2015" name="Genome Announc.">
        <title>Complete Genome Sequence of Cupriavidus basilensis 4G11, Isolated from the Oak Ridge Field Research Center Site.</title>
        <authorList>
            <person name="Ray J."/>
            <person name="Waters R.J."/>
            <person name="Skerker J.M."/>
            <person name="Kuehl J.V."/>
            <person name="Price M.N."/>
            <person name="Huang J."/>
            <person name="Chakraborty R."/>
            <person name="Arkin A.P."/>
            <person name="Deutschbauer A."/>
        </authorList>
    </citation>
    <scope>NUCLEOTIDE SEQUENCE [LARGE SCALE GENOMIC DNA]</scope>
    <source>
        <strain evidence="9">4G11</strain>
    </source>
</reference>
<feature type="region of interest" description="Disordered" evidence="5">
    <location>
        <begin position="1"/>
        <end position="43"/>
    </location>
</feature>
<dbReference type="InterPro" id="IPR017927">
    <property type="entry name" value="FAD-bd_FR_type"/>
</dbReference>
<dbReference type="PANTHER" id="PTHR19384">
    <property type="entry name" value="NITRIC OXIDE SYNTHASE-RELATED"/>
    <property type="match status" value="1"/>
</dbReference>
<evidence type="ECO:0000256" key="3">
    <source>
        <dbReference type="ARBA" id="ARBA00022982"/>
    </source>
</evidence>
<keyword evidence="6" id="KW-1133">Transmembrane helix</keyword>
<dbReference type="GO" id="GO:0050660">
    <property type="term" value="F:flavin adenine dinucleotide binding"/>
    <property type="evidence" value="ECO:0007669"/>
    <property type="project" value="TreeGrafter"/>
</dbReference>
<feature type="transmembrane region" description="Helical" evidence="6">
    <location>
        <begin position="76"/>
        <end position="94"/>
    </location>
</feature>
<organism evidence="9 10">
    <name type="scientific">Cupriavidus basilensis</name>
    <dbReference type="NCBI Taxonomy" id="68895"/>
    <lineage>
        <taxon>Bacteria</taxon>
        <taxon>Pseudomonadati</taxon>
        <taxon>Pseudomonadota</taxon>
        <taxon>Betaproteobacteria</taxon>
        <taxon>Burkholderiales</taxon>
        <taxon>Burkholderiaceae</taxon>
        <taxon>Cupriavidus</taxon>
    </lineage>
</organism>
<feature type="domain" description="FAD-binding FR-type" evidence="8">
    <location>
        <begin position="268"/>
        <end position="441"/>
    </location>
</feature>
<sequence>MTTPDTASSLPMDPPAAASPRRQGHAGDAGSSSNTGHAGHAGNSRKRIRVIDAVILLGALAGVAGIALGLLAPSRAGMAAGVVIAYAGFCAAVIGRHRQRHARAGQLSEARDGATVVAYASQSGFAEQLALQTAQALQDAGVPAQLLSFDQLEAGRLAHCRQALFVVSTTGEGDAPDSASGFARRLTAAAGAGGLGELRYGILALGDRSYANYCAFGHALSAWMQRQHAQALFDMVEVDNGDAGALRHWQNHLSALCGGAEIADWEKPRYADWRLHERRLLNPGSPGAPAFHLALVPAAVGQGAPSWQAGDIAEIGPRLAPSEVARVLAKLSLDGDTAVRCDGASTTLAQALATRIVLPDPHLAALDGVTPQRLVDTLPPLPHREYSIASLPGDGQLDLLVRQTRHDDGRLGLASGWLTAHAQPGAGIALRIRTNRGFHPPADDRPLILIGNGTGLAGLRAHLKARAVAGHHRNWLLFGERTAEHDAFHHVELAAWQANGVLQRLDLVYSRDGGPLRYVQDAVRASAGALREWIEAGAAIYVCGSLKGMAGGVNAALADVLGEEALLRLGEQGRYRRDVY</sequence>
<evidence type="ECO:0000259" key="7">
    <source>
        <dbReference type="PROSITE" id="PS50902"/>
    </source>
</evidence>
<evidence type="ECO:0000256" key="5">
    <source>
        <dbReference type="SAM" id="MobiDB-lite"/>
    </source>
</evidence>
<dbReference type="GO" id="GO:0010181">
    <property type="term" value="F:FMN binding"/>
    <property type="evidence" value="ECO:0007669"/>
    <property type="project" value="InterPro"/>
</dbReference>
<evidence type="ECO:0000256" key="6">
    <source>
        <dbReference type="SAM" id="Phobius"/>
    </source>
</evidence>
<dbReference type="KEGG" id="cbw:RR42_s3409"/>
<dbReference type="AlphaFoldDB" id="A0A0C4YR82"/>
<keyword evidence="2" id="KW-0288">FMN</keyword>
<dbReference type="Pfam" id="PF00258">
    <property type="entry name" value="Flavodoxin_1"/>
    <property type="match status" value="1"/>
</dbReference>
<dbReference type="InterPro" id="IPR001094">
    <property type="entry name" value="Flavdoxin-like"/>
</dbReference>
<dbReference type="Gene3D" id="3.40.50.360">
    <property type="match status" value="1"/>
</dbReference>
<keyword evidence="10" id="KW-1185">Reference proteome</keyword>
<feature type="domain" description="Flavodoxin-like" evidence="7">
    <location>
        <begin position="115"/>
        <end position="254"/>
    </location>
</feature>
<dbReference type="Gene3D" id="3.40.50.80">
    <property type="entry name" value="Nucleotide-binding domain of ferredoxin-NADP reductase (FNR) module"/>
    <property type="match status" value="1"/>
</dbReference>
<dbReference type="InterPro" id="IPR017938">
    <property type="entry name" value="Riboflavin_synthase-like_b-brl"/>
</dbReference>
<evidence type="ECO:0000313" key="9">
    <source>
        <dbReference type="EMBL" id="AJG24985.1"/>
    </source>
</evidence>
<dbReference type="PRINTS" id="PR00371">
    <property type="entry name" value="FPNCR"/>
</dbReference>
<dbReference type="PRINTS" id="PR00369">
    <property type="entry name" value="FLAVODOXIN"/>
</dbReference>
<dbReference type="EC" id="1.6.2.4" evidence="4"/>
<dbReference type="Pfam" id="PF00175">
    <property type="entry name" value="NAD_binding_1"/>
    <property type="match status" value="1"/>
</dbReference>
<keyword evidence="3" id="KW-0813">Transport</keyword>
<evidence type="ECO:0000256" key="2">
    <source>
        <dbReference type="ARBA" id="ARBA00022643"/>
    </source>
</evidence>
<dbReference type="STRING" id="68895.RR42_s3409"/>
<gene>
    <name evidence="9" type="ORF">RR42_s3409</name>
</gene>